<comment type="similarity">
    <text evidence="4">Belongs to the LptA family.</text>
</comment>
<dbReference type="EMBL" id="FP565176">
    <property type="protein sequence ID" value="CBA16621.1"/>
    <property type="molecule type" value="Genomic_DNA"/>
</dbReference>
<accession>D2UEM5</accession>
<dbReference type="GO" id="GO:0017089">
    <property type="term" value="F:glycolipid transfer activity"/>
    <property type="evidence" value="ECO:0007669"/>
    <property type="project" value="TreeGrafter"/>
</dbReference>
<dbReference type="GO" id="GO:0009279">
    <property type="term" value="C:cell outer membrane"/>
    <property type="evidence" value="ECO:0007669"/>
    <property type="project" value="TreeGrafter"/>
</dbReference>
<evidence type="ECO:0000256" key="2">
    <source>
        <dbReference type="ARBA" id="ARBA00022729"/>
    </source>
</evidence>
<dbReference type="GO" id="GO:0030288">
    <property type="term" value="C:outer membrane-bounded periplasmic space"/>
    <property type="evidence" value="ECO:0007669"/>
    <property type="project" value="TreeGrafter"/>
</dbReference>
<name>D2UEM5_XANAP</name>
<dbReference type="GO" id="GO:0001530">
    <property type="term" value="F:lipopolysaccharide binding"/>
    <property type="evidence" value="ECO:0007669"/>
    <property type="project" value="InterPro"/>
</dbReference>
<sequence precursor="true">MNRMLPAKLALLALLFPAMALAKSTDRNQLVDVNSDANNCNLTDDNGKCRFSGHVVIVQGTLEAHADTADIFRKNGQIDRVLLNGKQATFKQEMDDGSIVDGMADTIDYSVPNDIVILTGNYKMTSAKGTNAGQRMVYNTKTGDMQGGGDGTRVHTVIQPKNAAAASQPANGAKPPAATKPATTPAKPATKPAKQGGQ</sequence>
<dbReference type="GO" id="GO:0015920">
    <property type="term" value="P:lipopolysaccharide transport"/>
    <property type="evidence" value="ECO:0007669"/>
    <property type="project" value="UniProtKB-UniRule"/>
</dbReference>
<dbReference type="NCBIfam" id="TIGR03002">
    <property type="entry name" value="outer_YhbN_LptA"/>
    <property type="match status" value="1"/>
</dbReference>
<feature type="chain" id="PRO_5009009248" description="Lipopolysaccharide export system protein LptA" evidence="4">
    <location>
        <begin position="23"/>
        <end position="198"/>
    </location>
</feature>
<feature type="region of interest" description="Disordered" evidence="5">
    <location>
        <begin position="159"/>
        <end position="198"/>
    </location>
</feature>
<keyword evidence="8" id="KW-1185">Reference proteome</keyword>
<dbReference type="AlphaFoldDB" id="D2UEM5"/>
<evidence type="ECO:0000256" key="1">
    <source>
        <dbReference type="ARBA" id="ARBA00022448"/>
    </source>
</evidence>
<feature type="domain" description="Organic solvent tolerance-like N-terminal" evidence="6">
    <location>
        <begin position="36"/>
        <end position="143"/>
    </location>
</feature>
<protein>
    <recommendedName>
        <fullName evidence="4">Lipopolysaccharide export system protein LptA</fullName>
    </recommendedName>
</protein>
<dbReference type="Gene3D" id="2.60.450.10">
    <property type="entry name" value="Lipopolysaccharide (LPS) transport protein A like domain"/>
    <property type="match status" value="1"/>
</dbReference>
<dbReference type="PANTHER" id="PTHR36504">
    <property type="entry name" value="LIPOPOLYSACCHARIDE EXPORT SYSTEM PROTEIN LPTA"/>
    <property type="match status" value="1"/>
</dbReference>
<evidence type="ECO:0000256" key="3">
    <source>
        <dbReference type="ARBA" id="ARBA00022764"/>
    </source>
</evidence>
<evidence type="ECO:0000256" key="4">
    <source>
        <dbReference type="HAMAP-Rule" id="MF_01914"/>
    </source>
</evidence>
<comment type="subunit">
    <text evidence="4">Component of the lipopolysaccharide transport and assembly complex.</text>
</comment>
<organism evidence="7 8">
    <name type="scientific">Xanthomonas albilineans (strain GPE PC73 / CFBP 7063)</name>
    <dbReference type="NCBI Taxonomy" id="380358"/>
    <lineage>
        <taxon>Bacteria</taxon>
        <taxon>Pseudomonadati</taxon>
        <taxon>Pseudomonadota</taxon>
        <taxon>Gammaproteobacteria</taxon>
        <taxon>Lysobacterales</taxon>
        <taxon>Lysobacteraceae</taxon>
        <taxon>Xanthomonas</taxon>
    </lineage>
</organism>
<evidence type="ECO:0000313" key="8">
    <source>
        <dbReference type="Proteomes" id="UP000001890"/>
    </source>
</evidence>
<dbReference type="RefSeq" id="WP_012916621.1">
    <property type="nucleotide sequence ID" value="NC_013722.1"/>
</dbReference>
<dbReference type="KEGG" id="xal:XALC_2138"/>
<dbReference type="OrthoDB" id="9795964at2"/>
<dbReference type="PANTHER" id="PTHR36504:SF1">
    <property type="entry name" value="LIPOPOLYSACCHARIDE EXPORT SYSTEM PROTEIN LPTA"/>
    <property type="match status" value="1"/>
</dbReference>
<dbReference type="HAMAP" id="MF_01914">
    <property type="entry name" value="LPS_assembly_LptA"/>
    <property type="match status" value="1"/>
</dbReference>
<proteinExistence type="inferred from homology"/>
<gene>
    <name evidence="4" type="primary">lptA</name>
    <name evidence="7" type="ordered locus">XALc_2138</name>
</gene>
<evidence type="ECO:0000313" key="7">
    <source>
        <dbReference type="EMBL" id="CBA16621.1"/>
    </source>
</evidence>
<dbReference type="GO" id="GO:0043165">
    <property type="term" value="P:Gram-negative-bacterium-type cell outer membrane assembly"/>
    <property type="evidence" value="ECO:0007669"/>
    <property type="project" value="UniProtKB-UniRule"/>
</dbReference>
<reference evidence="7 8" key="1">
    <citation type="journal article" date="2009" name="BMC Genomics">
        <title>The complete genome sequence of Xanthomonas albilineans provides new insights into the reductive genome evolution of the xylem-limited Xanthomonadaceae.</title>
        <authorList>
            <person name="Pieretti I."/>
            <person name="Royer M."/>
            <person name="Barbe V."/>
            <person name="Carrere S."/>
            <person name="Koebnik R."/>
            <person name="Cociancich S."/>
            <person name="Couloux A."/>
            <person name="Darrasse A."/>
            <person name="Gouzy J."/>
            <person name="Jacques M.A."/>
            <person name="Lauber E."/>
            <person name="Manceau C."/>
            <person name="Mangenot S."/>
            <person name="Poussier S."/>
            <person name="Segurens B."/>
            <person name="Szurek B."/>
            <person name="Verdier V."/>
            <person name="Arlat M."/>
            <person name="Rott P."/>
        </authorList>
    </citation>
    <scope>NUCLEOTIDE SEQUENCE [LARGE SCALE GENOMIC DNA]</scope>
    <source>
        <strain evidence="8">GPE PC73 / CFBP 7063</strain>
    </source>
</reference>
<keyword evidence="2 4" id="KW-0732">Signal</keyword>
<keyword evidence="1 4" id="KW-0813">Transport</keyword>
<dbReference type="Pfam" id="PF03968">
    <property type="entry name" value="LptD_N"/>
    <property type="match status" value="1"/>
</dbReference>
<evidence type="ECO:0000256" key="5">
    <source>
        <dbReference type="SAM" id="MobiDB-lite"/>
    </source>
</evidence>
<comment type="function">
    <text evidence="4">Involved in the assembly of lipopolysaccharide (LPS). Required for the translocation of LPS from the inner membrane to the outer membrane. May form a bridge between the inner membrane and the outer membrane, via interactions with LptC and LptD, thereby facilitating LPS transfer across the periplasm.</text>
</comment>
<dbReference type="InterPro" id="IPR052037">
    <property type="entry name" value="LPS_export_LptA"/>
</dbReference>
<keyword evidence="3 4" id="KW-0574">Periplasm</keyword>
<comment type="subcellular location">
    <subcellularLocation>
        <location evidence="4">Periplasm</location>
    </subcellularLocation>
</comment>
<evidence type="ECO:0000259" key="6">
    <source>
        <dbReference type="Pfam" id="PF03968"/>
    </source>
</evidence>
<dbReference type="Proteomes" id="UP000001890">
    <property type="component" value="Chromosome"/>
</dbReference>
<dbReference type="InterPro" id="IPR014340">
    <property type="entry name" value="LptA"/>
</dbReference>
<dbReference type="InterPro" id="IPR005653">
    <property type="entry name" value="OstA-like_N"/>
</dbReference>
<dbReference type="GeneID" id="57877446"/>
<feature type="signal peptide" evidence="4">
    <location>
        <begin position="1"/>
        <end position="22"/>
    </location>
</feature>
<dbReference type="STRING" id="380358.XALC_2138"/>
<dbReference type="PATRIC" id="fig|29447.3.peg.2103"/>
<dbReference type="eggNOG" id="COG1934">
    <property type="taxonomic scope" value="Bacteria"/>
</dbReference>